<keyword evidence="9" id="KW-0547">Nucleotide-binding</keyword>
<dbReference type="Pfam" id="PF11987">
    <property type="entry name" value="IF-2"/>
    <property type="match status" value="1"/>
</dbReference>
<dbReference type="EMBL" id="JWZT01000581">
    <property type="protein sequence ID" value="KII73966.1"/>
    <property type="molecule type" value="Genomic_DNA"/>
</dbReference>
<dbReference type="InterPro" id="IPR029459">
    <property type="entry name" value="EFTU-type"/>
</dbReference>
<evidence type="ECO:0000256" key="8">
    <source>
        <dbReference type="ARBA" id="ARBA00022723"/>
    </source>
</evidence>
<dbReference type="OrthoDB" id="4928at2759"/>
<feature type="region of interest" description="Disordered" evidence="16">
    <location>
        <begin position="1"/>
        <end position="66"/>
    </location>
</feature>
<dbReference type="InterPro" id="IPR023115">
    <property type="entry name" value="TIF_IF2_dom3"/>
</dbReference>
<dbReference type="GO" id="GO:0003743">
    <property type="term" value="F:translation initiation factor activity"/>
    <property type="evidence" value="ECO:0007669"/>
    <property type="project" value="UniProtKB-KW"/>
</dbReference>
<dbReference type="InterPro" id="IPR027417">
    <property type="entry name" value="P-loop_NTPase"/>
</dbReference>
<feature type="compositionally biased region" description="Basic and acidic residues" evidence="16">
    <location>
        <begin position="84"/>
        <end position="115"/>
    </location>
</feature>
<feature type="compositionally biased region" description="Basic residues" evidence="16">
    <location>
        <begin position="35"/>
        <end position="44"/>
    </location>
</feature>
<dbReference type="NCBIfam" id="NF003078">
    <property type="entry name" value="PRK04004.1"/>
    <property type="match status" value="1"/>
</dbReference>
<protein>
    <recommendedName>
        <fullName evidence="5">Eukaryotic translation initiation factor 5B</fullName>
        <ecNumber evidence="4">3.6.5.3</ecNumber>
    </recommendedName>
    <alternativeName>
        <fullName evidence="13">Translation initiation factor IF-2</fullName>
    </alternativeName>
</protein>
<gene>
    <name evidence="18" type="ORF">RF11_14368</name>
</gene>
<dbReference type="AlphaFoldDB" id="A0A0C2N2S2"/>
<evidence type="ECO:0000256" key="11">
    <source>
        <dbReference type="ARBA" id="ARBA00022917"/>
    </source>
</evidence>
<name>A0A0C2N2S2_THEKT</name>
<dbReference type="NCBIfam" id="TIGR00231">
    <property type="entry name" value="small_GTP"/>
    <property type="match status" value="1"/>
</dbReference>
<dbReference type="InterPro" id="IPR000795">
    <property type="entry name" value="T_Tr_GTP-bd_dom"/>
</dbReference>
<evidence type="ECO:0000256" key="7">
    <source>
        <dbReference type="ARBA" id="ARBA00022540"/>
    </source>
</evidence>
<dbReference type="InterPro" id="IPR015760">
    <property type="entry name" value="TIF_IF2"/>
</dbReference>
<dbReference type="GO" id="GO:0005525">
    <property type="term" value="F:GTP binding"/>
    <property type="evidence" value="ECO:0007669"/>
    <property type="project" value="UniProtKB-KW"/>
</dbReference>
<evidence type="ECO:0000256" key="6">
    <source>
        <dbReference type="ARBA" id="ARBA00022490"/>
    </source>
</evidence>
<dbReference type="InterPro" id="IPR036925">
    <property type="entry name" value="TIF_IF2_dom3_sf"/>
</dbReference>
<evidence type="ECO:0000256" key="16">
    <source>
        <dbReference type="SAM" id="MobiDB-lite"/>
    </source>
</evidence>
<dbReference type="FunFam" id="2.40.30.10:FF:000013">
    <property type="entry name" value="eukaryotic translation initiation factor 5B"/>
    <property type="match status" value="1"/>
</dbReference>
<keyword evidence="11" id="KW-0648">Protein biosynthesis</keyword>
<dbReference type="SUPFAM" id="SSF52156">
    <property type="entry name" value="Initiation factor IF2/eIF5b, domain 3"/>
    <property type="match status" value="1"/>
</dbReference>
<evidence type="ECO:0000256" key="2">
    <source>
        <dbReference type="ARBA" id="ARBA00004496"/>
    </source>
</evidence>
<evidence type="ECO:0000256" key="13">
    <source>
        <dbReference type="ARBA" id="ARBA00032478"/>
    </source>
</evidence>
<comment type="subunit">
    <text evidence="15">Interacts through its C-terminal domain (CTD) with the CTD of eIF1A (EIF1AX) or with the CTD of EIF5 (mutually exclusive) through a common binding site. Interacts with eIF1A (EIF1AX) from the location of the start codon by the 43S complex until the formation of the 80S complex. Interacts with ANXA5 in a calcium and phospholipid-dependent manner.</text>
</comment>
<dbReference type="Gene3D" id="2.40.30.10">
    <property type="entry name" value="Translation factors"/>
    <property type="match status" value="2"/>
</dbReference>
<feature type="domain" description="Tr-type G" evidence="17">
    <location>
        <begin position="236"/>
        <end position="454"/>
    </location>
</feature>
<dbReference type="FunFam" id="2.40.30.10:FF:000026">
    <property type="entry name" value="Eukaryotic translation initiation factor 5B"/>
    <property type="match status" value="1"/>
</dbReference>
<evidence type="ECO:0000256" key="10">
    <source>
        <dbReference type="ARBA" id="ARBA00022801"/>
    </source>
</evidence>
<dbReference type="EC" id="3.6.5.3" evidence="4"/>
<dbReference type="Proteomes" id="UP000031668">
    <property type="component" value="Unassembled WGS sequence"/>
</dbReference>
<keyword evidence="12" id="KW-0342">GTP-binding</keyword>
<dbReference type="SUPFAM" id="SSF50447">
    <property type="entry name" value="Translation proteins"/>
    <property type="match status" value="1"/>
</dbReference>
<dbReference type="FunFam" id="3.40.50.300:FF:000112">
    <property type="entry name" value="Eukaryotic translation initiation factor 5B"/>
    <property type="match status" value="1"/>
</dbReference>
<keyword evidence="6" id="KW-0963">Cytoplasm</keyword>
<dbReference type="InterPro" id="IPR005225">
    <property type="entry name" value="Small_GTP-bd"/>
</dbReference>
<evidence type="ECO:0000256" key="14">
    <source>
        <dbReference type="ARBA" id="ARBA00053410"/>
    </source>
</evidence>
<evidence type="ECO:0000256" key="12">
    <source>
        <dbReference type="ARBA" id="ARBA00023134"/>
    </source>
</evidence>
<evidence type="ECO:0000259" key="17">
    <source>
        <dbReference type="PROSITE" id="PS51722"/>
    </source>
</evidence>
<feature type="region of interest" description="Disordered" evidence="16">
    <location>
        <begin position="84"/>
        <end position="143"/>
    </location>
</feature>
<evidence type="ECO:0000256" key="9">
    <source>
        <dbReference type="ARBA" id="ARBA00022741"/>
    </source>
</evidence>
<keyword evidence="10" id="KW-0378">Hydrolase</keyword>
<comment type="function">
    <text evidence="14">Plays a role in translation initiation. Ribosome-dependent GTPase that promotes the joining of the 60S ribosomal subunit to the pre-initiation complex to form the 80S initiation complex with the initiator methionine-tRNA in the P-site base paired to the start codon. Together with eIF1A (EIF1AX), actively orients the initiator methionine-tRNA in a conformation that allows 60S ribosomal subunit joining to form the 80S initiation complex. Is released after formation of the 80S initiation complex. Its GTPase activity is not essential for ribosomal subunits joining, but GTP hydrolysis is needed for eIF1A (EIF1AX) ejection quickly followed by EIF5B release to form elongation-competent ribosomes. In contrast to its procaryotic homolog, does not promote recruitment of Met-rRNA to the small ribosomal subunit.</text>
</comment>
<sequence length="827" mass="92823">MSASGIQDLQVEDLKTEELQDNGNGAADGDVPAKAKTKSRKKKKAENVPTQPKKAGGKRPAGQAQFLKQIAEARQELDRLEKEKEEKLRKEEEERQKALEKQRLEEEKKEREKQKRKERKQKQKQEGKYLSKAQHKKKVKDQENLKKMIESGATVVGFDDTTKLNIPIVIPDKKSSTLEKMEPVVESLSSDTDKNYNDLPDIIEKVHLTPHHQTQDPALRIRQRVEESTLDETLTLRAPIICVMGHVDTGKTKILDKLRNTNVQTGEAGGITQQIGMTNVPLYAVKKSVSVCPYMKDFQYRLDGLAIIDTPGHFSFRNLRSLGSSLCDMAILIVDIMHSLEQQTIESIKLLRSKKTPFVVALNKVDLVTGWVSHPDKDIRTVLGLQPKNTLQHFNDLYKKTFVGFAELGLNLGLAWEVDPDTEFLSAIPTSAKTGDGIGDLLAYICKYSQCKLEKRLTKSQELTATIMDVKVVLGLGPTVDIILANGTLHQGDKIIVPGIEGPIVSQIRALITPQPMKEMRVKGQDEHHDSISACQGVRIAGNNLENAIAGLPMFVAQYDDEVDHYVETLSTLITKTFSSFHKKDKGVYVQASTLGSLEALLDFLKDSDVPYFGYNIGPVHKKDVITAMTMLDRNPMYAVILAFDVKVDQDAQAMANKSGIKIFTADIIYHLYNDYSNYEKNYKKQQADQHRHKAIFPCSLKIIPTNVFKTRDPIIVGVRVEEGTARIGTPLCVPSRNNVVIGIIGSMEMNHKPIELAKKGQEICIKIANFGDEAPKMIGRHFEITDQIVSKISRDSIDVLKDYFRDEMTKEDWLLVKQLKTTFGII</sequence>
<dbReference type="GO" id="GO:0005739">
    <property type="term" value="C:mitochondrion"/>
    <property type="evidence" value="ECO:0007669"/>
    <property type="project" value="TreeGrafter"/>
</dbReference>
<comment type="subcellular location">
    <subcellularLocation>
        <location evidence="2">Cytoplasm</location>
    </subcellularLocation>
</comment>
<dbReference type="Pfam" id="PF00009">
    <property type="entry name" value="GTP_EFTU"/>
    <property type="match status" value="1"/>
</dbReference>
<dbReference type="CDD" id="cd16266">
    <property type="entry name" value="IF2_aeIF5B_IV"/>
    <property type="match status" value="1"/>
</dbReference>
<keyword evidence="7 18" id="KW-0396">Initiation factor</keyword>
<evidence type="ECO:0000256" key="3">
    <source>
        <dbReference type="ARBA" id="ARBA00007733"/>
    </source>
</evidence>
<evidence type="ECO:0000256" key="1">
    <source>
        <dbReference type="ARBA" id="ARBA00001944"/>
    </source>
</evidence>
<reference evidence="18 19" key="1">
    <citation type="journal article" date="2014" name="Genome Biol. Evol.">
        <title>The genome of the myxosporean Thelohanellus kitauei shows adaptations to nutrient acquisition within its fish host.</title>
        <authorList>
            <person name="Yang Y."/>
            <person name="Xiong J."/>
            <person name="Zhou Z."/>
            <person name="Huo F."/>
            <person name="Miao W."/>
            <person name="Ran C."/>
            <person name="Liu Y."/>
            <person name="Zhang J."/>
            <person name="Feng J."/>
            <person name="Wang M."/>
            <person name="Wang M."/>
            <person name="Wang L."/>
            <person name="Yao B."/>
        </authorList>
    </citation>
    <scope>NUCLEOTIDE SEQUENCE [LARGE SCALE GENOMIC DNA]</scope>
    <source>
        <strain evidence="18">Wuqing</strain>
    </source>
</reference>
<dbReference type="PROSITE" id="PS51722">
    <property type="entry name" value="G_TR_2"/>
    <property type="match status" value="1"/>
</dbReference>
<dbReference type="PRINTS" id="PR00315">
    <property type="entry name" value="ELONGATNFCT"/>
</dbReference>
<dbReference type="OMA" id="FRQSKPA"/>
<dbReference type="Pfam" id="PF14578">
    <property type="entry name" value="GTP_EFTU_D4"/>
    <property type="match status" value="1"/>
</dbReference>
<comment type="caution">
    <text evidence="18">The sequence shown here is derived from an EMBL/GenBank/DDBJ whole genome shotgun (WGS) entry which is preliminary data.</text>
</comment>
<dbReference type="CDD" id="cd03703">
    <property type="entry name" value="aeIF5B_II"/>
    <property type="match status" value="1"/>
</dbReference>
<dbReference type="SUPFAM" id="SSF52540">
    <property type="entry name" value="P-loop containing nucleoside triphosphate hydrolases"/>
    <property type="match status" value="1"/>
</dbReference>
<evidence type="ECO:0000313" key="19">
    <source>
        <dbReference type="Proteomes" id="UP000031668"/>
    </source>
</evidence>
<dbReference type="Gene3D" id="3.40.50.300">
    <property type="entry name" value="P-loop containing nucleotide triphosphate hydrolases"/>
    <property type="match status" value="1"/>
</dbReference>
<evidence type="ECO:0000313" key="18">
    <source>
        <dbReference type="EMBL" id="KII73966.1"/>
    </source>
</evidence>
<evidence type="ECO:0000256" key="4">
    <source>
        <dbReference type="ARBA" id="ARBA00011986"/>
    </source>
</evidence>
<comment type="cofactor">
    <cofactor evidence="1">
        <name>a monovalent cation</name>
        <dbReference type="ChEBI" id="CHEBI:60242"/>
    </cofactor>
</comment>
<keyword evidence="8" id="KW-0479">Metal-binding</keyword>
<keyword evidence="19" id="KW-1185">Reference proteome</keyword>
<dbReference type="GO" id="GO:0003924">
    <property type="term" value="F:GTPase activity"/>
    <property type="evidence" value="ECO:0007669"/>
    <property type="project" value="InterPro"/>
</dbReference>
<proteinExistence type="inferred from homology"/>
<evidence type="ECO:0000256" key="5">
    <source>
        <dbReference type="ARBA" id="ARBA00013824"/>
    </source>
</evidence>
<dbReference type="Gene3D" id="3.40.50.10050">
    <property type="entry name" value="Translation initiation factor IF- 2, domain 3"/>
    <property type="match status" value="1"/>
</dbReference>
<organism evidence="18 19">
    <name type="scientific">Thelohanellus kitauei</name>
    <name type="common">Myxosporean</name>
    <dbReference type="NCBI Taxonomy" id="669202"/>
    <lineage>
        <taxon>Eukaryota</taxon>
        <taxon>Metazoa</taxon>
        <taxon>Cnidaria</taxon>
        <taxon>Myxozoa</taxon>
        <taxon>Myxosporea</taxon>
        <taxon>Bivalvulida</taxon>
        <taxon>Platysporina</taxon>
        <taxon>Myxobolidae</taxon>
        <taxon>Thelohanellus</taxon>
    </lineage>
</organism>
<comment type="similarity">
    <text evidence="3">Belongs to the TRAFAC class translation factor GTPase superfamily. Classic translation factor GTPase family. IF-2 subfamily.</text>
</comment>
<dbReference type="InterPro" id="IPR009000">
    <property type="entry name" value="Transl_B-barrel_sf"/>
</dbReference>
<dbReference type="PANTHER" id="PTHR43381:SF4">
    <property type="entry name" value="EUKARYOTIC TRANSLATION INITIATION FACTOR 5B"/>
    <property type="match status" value="1"/>
</dbReference>
<dbReference type="PANTHER" id="PTHR43381">
    <property type="entry name" value="TRANSLATION INITIATION FACTOR IF-2-RELATED"/>
    <property type="match status" value="1"/>
</dbReference>
<dbReference type="FunFam" id="3.40.50.10050:FF:000002">
    <property type="entry name" value="Eukaryotic translation initiation factor 5B"/>
    <property type="match status" value="1"/>
</dbReference>
<evidence type="ECO:0000256" key="15">
    <source>
        <dbReference type="ARBA" id="ARBA00061781"/>
    </source>
</evidence>
<dbReference type="CDD" id="cd01887">
    <property type="entry name" value="IF2_eIF5B"/>
    <property type="match status" value="1"/>
</dbReference>
<dbReference type="GO" id="GO:0046872">
    <property type="term" value="F:metal ion binding"/>
    <property type="evidence" value="ECO:0007669"/>
    <property type="project" value="UniProtKB-KW"/>
</dbReference>
<accession>A0A0C2N2S2</accession>